<dbReference type="InterPro" id="IPR050697">
    <property type="entry name" value="Adenylyl/Guanylyl_Cyclase_3/4"/>
</dbReference>
<feature type="domain" description="Guanylate cyclase" evidence="1">
    <location>
        <begin position="7"/>
        <end position="122"/>
    </location>
</feature>
<accession>A0A839UMF9</accession>
<reference evidence="2 3" key="1">
    <citation type="submission" date="2020-08" db="EMBL/GenBank/DDBJ databases">
        <title>Genomic Encyclopedia of Type Strains, Phase III (KMG-III): the genomes of soil and plant-associated and newly described type strains.</title>
        <authorList>
            <person name="Whitman W."/>
        </authorList>
    </citation>
    <scope>NUCLEOTIDE SEQUENCE [LARGE SCALE GENOMIC DNA]</scope>
    <source>
        <strain evidence="2 3">CECT 7015</strain>
    </source>
</reference>
<evidence type="ECO:0000259" key="1">
    <source>
        <dbReference type="PROSITE" id="PS50125"/>
    </source>
</evidence>
<dbReference type="PANTHER" id="PTHR43081:SF19">
    <property type="entry name" value="PH-SENSITIVE ADENYLATE CYCLASE RV1264"/>
    <property type="match status" value="1"/>
</dbReference>
<dbReference type="Gene3D" id="3.30.70.1230">
    <property type="entry name" value="Nucleotide cyclase"/>
    <property type="match status" value="1"/>
</dbReference>
<dbReference type="SUPFAM" id="SSF52964">
    <property type="entry name" value="TolB, N-terminal domain"/>
    <property type="match status" value="1"/>
</dbReference>
<comment type="caution">
    <text evidence="2">The sequence shown here is derived from an EMBL/GenBank/DDBJ whole genome shotgun (WGS) entry which is preliminary data.</text>
</comment>
<evidence type="ECO:0000313" key="2">
    <source>
        <dbReference type="EMBL" id="MBB3149892.1"/>
    </source>
</evidence>
<dbReference type="GO" id="GO:0004016">
    <property type="term" value="F:adenylate cyclase activity"/>
    <property type="evidence" value="ECO:0007669"/>
    <property type="project" value="UniProtKB-ARBA"/>
</dbReference>
<dbReference type="SUPFAM" id="SSF48452">
    <property type="entry name" value="TPR-like"/>
    <property type="match status" value="1"/>
</dbReference>
<proteinExistence type="predicted"/>
<gene>
    <name evidence="2" type="ORF">FHS21_006349</name>
</gene>
<dbReference type="Pfam" id="PF00211">
    <property type="entry name" value="Guanylate_cyc"/>
    <property type="match status" value="1"/>
</dbReference>
<dbReference type="InterPro" id="IPR011990">
    <property type="entry name" value="TPR-like_helical_dom_sf"/>
</dbReference>
<dbReference type="GO" id="GO:0035556">
    <property type="term" value="P:intracellular signal transduction"/>
    <property type="evidence" value="ECO:0007669"/>
    <property type="project" value="InterPro"/>
</dbReference>
<dbReference type="Gene3D" id="3.40.50.10610">
    <property type="entry name" value="ABC-type transport auxiliary lipoprotein component"/>
    <property type="match status" value="1"/>
</dbReference>
<name>A0A839UMF9_9HYPH</name>
<sequence length="581" mass="63290">MERRLAAILIADVVGYGRLSRIDEEGTRARFQTDLKEIFEPRIAAHHGRLVKTMGDGILVEFRSMVGALRCAIEIQQQKAQVNKFVPPEQRLDFRIGINLGDILVEGEDIHGDVVNIADRLQGLAEPGGIAISAPACDQVRGKLPVGFTSLGNQKMKSIAEPVEVYRVLIDPGPESKSAGPRLIAEDDRKSLVIAVLPFENLSSDDGWTRLADGLSADMIGDLARYPDLAVLSRQTMQAYRGLSDTRSVGRELNANYMLEGTLQAIGQRVRVAVQLVDARTGASLWSARFEEATDDFFVMQDRVTQSVINALAGDFGKLATIGREAARRKLPSSLSAYDCYLLGVELHDRFTTRTRAEAIRMLSRAVELAPSFARAWMMLGLAHAVDACHAFTPDSAASVKRWRKCIETAVALDPSDPMTHLYKGDLCGIDGDLRGAAEEYDLVLTLAPNNADVLSTLGSSRTLVCGSPDEGCALAERALRINPQAPGAFYAHHARTTFVAGRYTESLSSLRKSPPDNPVTLMFRALCHASLGEMTQAQTIANLIAVKFPRFTVENFIQTYPVTNPPALAAIKEGARLAGM</sequence>
<keyword evidence="3" id="KW-1185">Reference proteome</keyword>
<dbReference type="Pfam" id="PF13432">
    <property type="entry name" value="TPR_16"/>
    <property type="match status" value="1"/>
</dbReference>
<dbReference type="PANTHER" id="PTHR43081">
    <property type="entry name" value="ADENYLATE CYCLASE, TERMINAL-DIFFERENTIATION SPECIFIC-RELATED"/>
    <property type="match status" value="1"/>
</dbReference>
<dbReference type="EMBL" id="JACHXN010000049">
    <property type="protein sequence ID" value="MBB3149892.1"/>
    <property type="molecule type" value="Genomic_DNA"/>
</dbReference>
<organism evidence="2 3">
    <name type="scientific">Phyllobacterium trifolii</name>
    <dbReference type="NCBI Taxonomy" id="300193"/>
    <lineage>
        <taxon>Bacteria</taxon>
        <taxon>Pseudomonadati</taxon>
        <taxon>Pseudomonadota</taxon>
        <taxon>Alphaproteobacteria</taxon>
        <taxon>Hyphomicrobiales</taxon>
        <taxon>Phyllobacteriaceae</taxon>
        <taxon>Phyllobacterium</taxon>
    </lineage>
</organism>
<dbReference type="InterPro" id="IPR001054">
    <property type="entry name" value="A/G_cyclase"/>
</dbReference>
<dbReference type="Gene3D" id="1.25.40.10">
    <property type="entry name" value="Tetratricopeptide repeat domain"/>
    <property type="match status" value="1"/>
</dbReference>
<dbReference type="SUPFAM" id="SSF55073">
    <property type="entry name" value="Nucleotide cyclase"/>
    <property type="match status" value="1"/>
</dbReference>
<dbReference type="PROSITE" id="PS50125">
    <property type="entry name" value="GUANYLATE_CYCLASE_2"/>
    <property type="match status" value="1"/>
</dbReference>
<dbReference type="AlphaFoldDB" id="A0A839UMF9"/>
<protein>
    <submittedName>
        <fullName evidence="2">TolB-like protein/class 3 adenylate cyclase</fullName>
    </submittedName>
</protein>
<dbReference type="InterPro" id="IPR029787">
    <property type="entry name" value="Nucleotide_cyclase"/>
</dbReference>
<dbReference type="GO" id="GO:0006171">
    <property type="term" value="P:cAMP biosynthetic process"/>
    <property type="evidence" value="ECO:0007669"/>
    <property type="project" value="TreeGrafter"/>
</dbReference>
<evidence type="ECO:0000313" key="3">
    <source>
        <dbReference type="Proteomes" id="UP000554520"/>
    </source>
</evidence>
<dbReference type="CDD" id="cd07302">
    <property type="entry name" value="CHD"/>
    <property type="match status" value="1"/>
</dbReference>
<dbReference type="Proteomes" id="UP000554520">
    <property type="component" value="Unassembled WGS sequence"/>
</dbReference>
<dbReference type="RefSeq" id="WP_183665801.1">
    <property type="nucleotide sequence ID" value="NZ_JACHXN010000049.1"/>
</dbReference>